<sequence length="123" mass="13158">MHKTKSISNCSGECLDRSEGKHSCGRRRQQRGRPARQHPEVGARRAGELELGLGHHGGGGRVVVVFHGVIAGGRRVAIEGAQWGAASAQRGSGWLAWRRRPPADMTAARAAMTAVVRKSSSSR</sequence>
<comment type="caution">
    <text evidence="2">The sequence shown here is derived from an EMBL/GenBank/DDBJ whole genome shotgun (WGS) entry which is preliminary data.</text>
</comment>
<accession>A0A8T0XZ68</accession>
<reference evidence="2" key="1">
    <citation type="submission" date="2020-05" db="EMBL/GenBank/DDBJ databases">
        <title>WGS assembly of Panicum virgatum.</title>
        <authorList>
            <person name="Lovell J.T."/>
            <person name="Jenkins J."/>
            <person name="Shu S."/>
            <person name="Juenger T.E."/>
            <person name="Schmutz J."/>
        </authorList>
    </citation>
    <scope>NUCLEOTIDE SEQUENCE</scope>
    <source>
        <strain evidence="2">AP13</strain>
    </source>
</reference>
<feature type="region of interest" description="Disordered" evidence="1">
    <location>
        <begin position="1"/>
        <end position="47"/>
    </location>
</feature>
<gene>
    <name evidence="2" type="ORF">PVAP13_1KG521600</name>
</gene>
<dbReference type="EMBL" id="CM029037">
    <property type="protein sequence ID" value="KAG2662294.1"/>
    <property type="molecule type" value="Genomic_DNA"/>
</dbReference>
<organism evidence="2 3">
    <name type="scientific">Panicum virgatum</name>
    <name type="common">Blackwell switchgrass</name>
    <dbReference type="NCBI Taxonomy" id="38727"/>
    <lineage>
        <taxon>Eukaryota</taxon>
        <taxon>Viridiplantae</taxon>
        <taxon>Streptophyta</taxon>
        <taxon>Embryophyta</taxon>
        <taxon>Tracheophyta</taxon>
        <taxon>Spermatophyta</taxon>
        <taxon>Magnoliopsida</taxon>
        <taxon>Liliopsida</taxon>
        <taxon>Poales</taxon>
        <taxon>Poaceae</taxon>
        <taxon>PACMAD clade</taxon>
        <taxon>Panicoideae</taxon>
        <taxon>Panicodae</taxon>
        <taxon>Paniceae</taxon>
        <taxon>Panicinae</taxon>
        <taxon>Panicum</taxon>
        <taxon>Panicum sect. Hiantes</taxon>
    </lineage>
</organism>
<dbReference type="AlphaFoldDB" id="A0A8T0XZ68"/>
<keyword evidence="3" id="KW-1185">Reference proteome</keyword>
<evidence type="ECO:0000256" key="1">
    <source>
        <dbReference type="SAM" id="MobiDB-lite"/>
    </source>
</evidence>
<feature type="compositionally biased region" description="Basic residues" evidence="1">
    <location>
        <begin position="23"/>
        <end position="36"/>
    </location>
</feature>
<feature type="compositionally biased region" description="Basic and acidic residues" evidence="1">
    <location>
        <begin position="37"/>
        <end position="47"/>
    </location>
</feature>
<proteinExistence type="predicted"/>
<evidence type="ECO:0000313" key="2">
    <source>
        <dbReference type="EMBL" id="KAG2662294.1"/>
    </source>
</evidence>
<dbReference type="Proteomes" id="UP000823388">
    <property type="component" value="Chromosome 1K"/>
</dbReference>
<name>A0A8T0XZ68_PANVG</name>
<evidence type="ECO:0000313" key="3">
    <source>
        <dbReference type="Proteomes" id="UP000823388"/>
    </source>
</evidence>
<feature type="compositionally biased region" description="Polar residues" evidence="1">
    <location>
        <begin position="1"/>
        <end position="11"/>
    </location>
</feature>
<protein>
    <submittedName>
        <fullName evidence="2">Uncharacterized protein</fullName>
    </submittedName>
</protein>